<evidence type="ECO:0000313" key="2">
    <source>
        <dbReference type="EMBL" id="STW39993.1"/>
    </source>
</evidence>
<dbReference type="AlphaFoldDB" id="A0A378F7E0"/>
<organism evidence="2 3">
    <name type="scientific">Klebsiella pneumoniae</name>
    <dbReference type="NCBI Taxonomy" id="573"/>
    <lineage>
        <taxon>Bacteria</taxon>
        <taxon>Pseudomonadati</taxon>
        <taxon>Pseudomonadota</taxon>
        <taxon>Gammaproteobacteria</taxon>
        <taxon>Enterobacterales</taxon>
        <taxon>Enterobacteriaceae</taxon>
        <taxon>Klebsiella/Raoultella group</taxon>
        <taxon>Klebsiella</taxon>
        <taxon>Klebsiella pneumoniae complex</taxon>
    </lineage>
</organism>
<proteinExistence type="predicted"/>
<dbReference type="EMBL" id="UGNC01000004">
    <property type="protein sequence ID" value="STW39993.1"/>
    <property type="molecule type" value="Genomic_DNA"/>
</dbReference>
<evidence type="ECO:0000256" key="1">
    <source>
        <dbReference type="SAM" id="MobiDB-lite"/>
    </source>
</evidence>
<name>A0A378F7E0_KLEPN</name>
<reference evidence="2 3" key="1">
    <citation type="submission" date="2018-06" db="EMBL/GenBank/DDBJ databases">
        <authorList>
            <consortium name="Pathogen Informatics"/>
            <person name="Doyle S."/>
        </authorList>
    </citation>
    <scope>NUCLEOTIDE SEQUENCE [LARGE SCALE GENOMIC DNA]</scope>
    <source>
        <strain evidence="2 3">NCTC9617</strain>
    </source>
</reference>
<sequence length="147" mass="16206">MHTRIDETIAQVTGSAKVGNLYVNRNMVGAGGRRSAVRRRRVVRYRSETGGPLYLYRLLSSRPQDAVGVTFARQDAERPLDAQLKTLLEKPLQALQQWAAGRPELQALCQQYSEQAQSGTQRLLPGPTGRAQHPDADAARARAVRSG</sequence>
<evidence type="ECO:0000313" key="3">
    <source>
        <dbReference type="Proteomes" id="UP000255167"/>
    </source>
</evidence>
<accession>A0A378F7E0</accession>
<feature type="region of interest" description="Disordered" evidence="1">
    <location>
        <begin position="116"/>
        <end position="147"/>
    </location>
</feature>
<gene>
    <name evidence="2" type="primary">putA_7</name>
    <name evidence="2" type="ORF">NCTC9617_01527</name>
</gene>
<protein>
    <submittedName>
        <fullName evidence="2">Trifunctional transcriptional regulator/proline dehydrogenase/pyrroline-5-carboxylate dehydrogenase</fullName>
    </submittedName>
</protein>
<dbReference type="Proteomes" id="UP000255167">
    <property type="component" value="Unassembled WGS sequence"/>
</dbReference>